<dbReference type="SUPFAM" id="SSF54427">
    <property type="entry name" value="NTF2-like"/>
    <property type="match status" value="1"/>
</dbReference>
<organism evidence="1 2">
    <name type="scientific">Tolypothrix tenuis PCC 7101</name>
    <dbReference type="NCBI Taxonomy" id="231146"/>
    <lineage>
        <taxon>Bacteria</taxon>
        <taxon>Bacillati</taxon>
        <taxon>Cyanobacteriota</taxon>
        <taxon>Cyanophyceae</taxon>
        <taxon>Nostocales</taxon>
        <taxon>Tolypothrichaceae</taxon>
        <taxon>Tolypothrix</taxon>
    </lineage>
</organism>
<proteinExistence type="predicted"/>
<keyword evidence="2" id="KW-1185">Reference proteome</keyword>
<dbReference type="EMBL" id="AP018248">
    <property type="protein sequence ID" value="BAY97344.1"/>
    <property type="molecule type" value="Genomic_DNA"/>
</dbReference>
<evidence type="ECO:0008006" key="3">
    <source>
        <dbReference type="Google" id="ProtNLM"/>
    </source>
</evidence>
<dbReference type="InterPro" id="IPR032710">
    <property type="entry name" value="NTF2-like_dom_sf"/>
</dbReference>
<sequence length="147" mass="16757">MSELAPLTQPEVLEFAKAWYRKLDVHVPVEEYAPLLASDVELRFPEATVKGFEGYSGWYDRVINIFFDEVHTVKEVTVKSATAEKADVQVVVKWEASVWKAPAANSERIVLDAYQTWEVKRSPETNKPVISVYIVDELKYYEGSATL</sequence>
<dbReference type="AlphaFoldDB" id="A0A1Z4MV68"/>
<gene>
    <name evidence="1" type="ORF">NIES37_12820</name>
</gene>
<evidence type="ECO:0000313" key="2">
    <source>
        <dbReference type="Proteomes" id="UP000218785"/>
    </source>
</evidence>
<reference evidence="1 2" key="1">
    <citation type="submission" date="2017-06" db="EMBL/GenBank/DDBJ databases">
        <title>Genome sequencing of cyanobaciteial culture collection at National Institute for Environmental Studies (NIES).</title>
        <authorList>
            <person name="Hirose Y."/>
            <person name="Shimura Y."/>
            <person name="Fujisawa T."/>
            <person name="Nakamura Y."/>
            <person name="Kawachi M."/>
        </authorList>
    </citation>
    <scope>NUCLEOTIDE SEQUENCE [LARGE SCALE GENOMIC DNA]</scope>
    <source>
        <strain evidence="1 2">NIES-37</strain>
    </source>
</reference>
<accession>A0A1Z4MV68</accession>
<name>A0A1Z4MV68_9CYAN</name>
<dbReference type="Proteomes" id="UP000218785">
    <property type="component" value="Chromosome"/>
</dbReference>
<evidence type="ECO:0000313" key="1">
    <source>
        <dbReference type="EMBL" id="BAY97344.1"/>
    </source>
</evidence>
<protein>
    <recommendedName>
        <fullName evidence="3">SnoaL-like domain-containing protein</fullName>
    </recommendedName>
</protein>
<dbReference type="KEGG" id="ttq:NIES37_12820"/>
<dbReference type="RefSeq" id="WP_096574414.1">
    <property type="nucleotide sequence ID" value="NZ_CAWNJS010000001.1"/>
</dbReference>